<accession>A0A7M2SGT5</accession>
<organism evidence="3 4">
    <name type="scientific">Streptomyces ferrugineus</name>
    <dbReference type="NCBI Taxonomy" id="1413221"/>
    <lineage>
        <taxon>Bacteria</taxon>
        <taxon>Bacillati</taxon>
        <taxon>Actinomycetota</taxon>
        <taxon>Actinomycetes</taxon>
        <taxon>Kitasatosporales</taxon>
        <taxon>Streptomycetaceae</taxon>
        <taxon>Streptomyces</taxon>
    </lineage>
</organism>
<feature type="compositionally biased region" description="Polar residues" evidence="2">
    <location>
        <begin position="489"/>
        <end position="509"/>
    </location>
</feature>
<feature type="region of interest" description="Disordered" evidence="2">
    <location>
        <begin position="405"/>
        <end position="525"/>
    </location>
</feature>
<evidence type="ECO:0000256" key="1">
    <source>
        <dbReference type="SAM" id="Coils"/>
    </source>
</evidence>
<evidence type="ECO:0000256" key="2">
    <source>
        <dbReference type="SAM" id="MobiDB-lite"/>
    </source>
</evidence>
<sequence>MPAELLAALEDLSAALTQSLDTRPSPTADALLRLSEADIEYALNSTRVSWRRHLLHTLRIPMDGTKVNRALCHDVLTRIRRDPEAPRARQAAWHLSLPVLDDLAQAGRQNAAGPSDDGLDPLTHRWTPALLQLTVWSHLKASAEHAPLWAWALDQPWLAETDVPVQAVREAAHRVVELTQQAPATPEDNTITSHETTAAINVTAADASAALPAGPPDADQLKAALARIDDALNAAAEPARRIAENVAAQARPSTDDLNVLSGVTEAFDSAARCLKAHGVTPAVADLSHFRQATDTALSRLSTGHMRRRLAKVAQLECASGDPALAQDLETARDRAGALVGANDWDATDQVDAEALDALLTMVERHAADHAPNDVLALLPTAVKGRCAAYPAGRYSELRLGSADQEAAAPCPPEANSTPSAPVTAPRPASSATQEAFPAPSTTGHTAAQQGPATPDNSDRHATEPRDTGSAEALPAVPSPRTSAPEHRTASPSKTHPSSTTNAPESSTSPVAPPKDSAVHKSQAEQSEIRNSLAEFISAERYGLAAALAARLGEPPQRTTALQLAACTDAVHSASSESLTKMRALLADHTIDELTGDRPAAALTTAALLRTVLVTGDPEVGASLSRVANGVPPSLARVADEVAQRALKSLLLHSPSLTLARDRAELERAVEDACDECRRSLEQVPTIRFPRGQKIAHNWWDSERGLIGSLLRQAANNNRNGLDTLAQRVRELRDPSVLQSTLDKADRDFMAPGARTRLEGSSRQDLLRHATKSITFVDRWLRQTQQLTAQDTDWSADQVQEMRTVVLRLREDVLREVGEQAVTADVLTAAALDATVASLSTTFALLAGEMRLDETELPAELALRSELLKVPGAVIGEAGTVQPPAEASVRELVKAGGRSWEEAVQAQVSSDVFTTAHKILDLWANQQLPLLPPQSVPPEELCAHVAEAGRRVAQELRDMRERLEETLRHARVDGALNEEQERLFERRLRDAEPRPDGDLAHVRRTLVALSEELNRARAGHAAKLRTRLGGINGLSPEDQGRVEQLIDASDLLTAHELISHLVNGESIPDIQSSDRNFAAFFPDVPKAMADTGVCGALIDAVRQRTRYLGLKALDYSSLSPEIAEQTAQALEGWANLASRKGRERTHSVRESELLSFFELASDQATADEAQRARPPSC</sequence>
<dbReference type="Proteomes" id="UP000594205">
    <property type="component" value="Chromosome"/>
</dbReference>
<reference evidence="3 4" key="1">
    <citation type="submission" date="2020-10" db="EMBL/GenBank/DDBJ databases">
        <title>Streptomyces ferrugineus complate genome analysis.</title>
        <authorList>
            <person name="Anwar N."/>
        </authorList>
    </citation>
    <scope>NUCLEOTIDE SEQUENCE [LARGE SCALE GENOMIC DNA]</scope>
    <source>
        <strain evidence="3 4">CCTCC AA2014009</strain>
    </source>
</reference>
<feature type="coiled-coil region" evidence="1">
    <location>
        <begin position="945"/>
        <end position="972"/>
    </location>
</feature>
<evidence type="ECO:0000313" key="3">
    <source>
        <dbReference type="EMBL" id="QOV35567.1"/>
    </source>
</evidence>
<proteinExistence type="predicted"/>
<feature type="compositionally biased region" description="Polar residues" evidence="2">
    <location>
        <begin position="429"/>
        <end position="455"/>
    </location>
</feature>
<protein>
    <submittedName>
        <fullName evidence="3">Uncharacterized protein</fullName>
    </submittedName>
</protein>
<name>A0A7M2SGT5_9ACTN</name>
<gene>
    <name evidence="3" type="ORF">IM697_36825</name>
</gene>
<dbReference type="RefSeq" id="WP_194040664.1">
    <property type="nucleotide sequence ID" value="NZ_CP063373.1"/>
</dbReference>
<keyword evidence="1" id="KW-0175">Coiled coil</keyword>
<dbReference type="AlphaFoldDB" id="A0A7M2SGT5"/>
<evidence type="ECO:0000313" key="4">
    <source>
        <dbReference type="Proteomes" id="UP000594205"/>
    </source>
</evidence>
<keyword evidence="4" id="KW-1185">Reference proteome</keyword>
<dbReference type="KEGG" id="sfeu:IM697_36825"/>
<dbReference type="EMBL" id="CP063373">
    <property type="protein sequence ID" value="QOV35567.1"/>
    <property type="molecule type" value="Genomic_DNA"/>
</dbReference>
<feature type="compositionally biased region" description="Basic and acidic residues" evidence="2">
    <location>
        <begin position="456"/>
        <end position="468"/>
    </location>
</feature>